<proteinExistence type="predicted"/>
<feature type="signal peptide" evidence="1">
    <location>
        <begin position="1"/>
        <end position="25"/>
    </location>
</feature>
<keyword evidence="3" id="KW-1185">Reference proteome</keyword>
<name>A0ABX4STF4_9GAMM</name>
<organism evidence="2 3">
    <name type="scientific">Pantoea endophytica</name>
    <dbReference type="NCBI Taxonomy" id="92488"/>
    <lineage>
        <taxon>Bacteria</taxon>
        <taxon>Pseudomonadati</taxon>
        <taxon>Pseudomonadota</taxon>
        <taxon>Gammaproteobacteria</taxon>
        <taxon>Enterobacterales</taxon>
        <taxon>Erwiniaceae</taxon>
        <taxon>Pantoea</taxon>
    </lineage>
</organism>
<dbReference type="EMBL" id="PJRT01000007">
    <property type="protein sequence ID" value="PLR25473.1"/>
    <property type="molecule type" value="Genomic_DNA"/>
</dbReference>
<evidence type="ECO:0000313" key="2">
    <source>
        <dbReference type="EMBL" id="PLR25473.1"/>
    </source>
</evidence>
<sequence length="159" mass="17583">MEFNRFCKGLLFILLLGLESGISQAETHLSLSDFNVHDSYKGPVNHRENVKNLSPNLAWEYKNAKKINFAGHYVLFTFGSGGGSLGYGLLDARSGILVESEIPNYYAEGLESDQFNINSSLVIIKGQALDDEDNTIKYFSLKDGALKLIKTVNVASENE</sequence>
<reference evidence="3" key="1">
    <citation type="submission" date="2017-12" db="EMBL/GenBank/DDBJ databases">
        <title>The genome sequence of Pantoea sp. 596.</title>
        <authorList>
            <person name="Gao J."/>
            <person name="Mao X."/>
            <person name="Sun J."/>
        </authorList>
    </citation>
    <scope>NUCLEOTIDE SEQUENCE [LARGE SCALE GENOMIC DNA]</scope>
    <source>
        <strain evidence="3">596</strain>
    </source>
</reference>
<feature type="chain" id="PRO_5045107778" evidence="1">
    <location>
        <begin position="26"/>
        <end position="159"/>
    </location>
</feature>
<protein>
    <submittedName>
        <fullName evidence="2">Uncharacterized protein</fullName>
    </submittedName>
</protein>
<dbReference type="RefSeq" id="WP_101761979.1">
    <property type="nucleotide sequence ID" value="NZ_PJRT01000007.1"/>
</dbReference>
<gene>
    <name evidence="2" type="ORF">PZBJ_07700</name>
</gene>
<dbReference type="Proteomes" id="UP000234296">
    <property type="component" value="Unassembled WGS sequence"/>
</dbReference>
<evidence type="ECO:0000256" key="1">
    <source>
        <dbReference type="SAM" id="SignalP"/>
    </source>
</evidence>
<accession>A0ABX4STF4</accession>
<comment type="caution">
    <text evidence="2">The sequence shown here is derived from an EMBL/GenBank/DDBJ whole genome shotgun (WGS) entry which is preliminary data.</text>
</comment>
<keyword evidence="1" id="KW-0732">Signal</keyword>
<evidence type="ECO:0000313" key="3">
    <source>
        <dbReference type="Proteomes" id="UP000234296"/>
    </source>
</evidence>